<feature type="transmembrane region" description="Helical" evidence="7">
    <location>
        <begin position="379"/>
        <end position="400"/>
    </location>
</feature>
<dbReference type="RefSeq" id="WP_214543866.1">
    <property type="nucleotide sequence ID" value="NZ_JAHEWS010000005.1"/>
</dbReference>
<keyword evidence="4 7" id="KW-0812">Transmembrane</keyword>
<evidence type="ECO:0000256" key="6">
    <source>
        <dbReference type="ARBA" id="ARBA00023136"/>
    </source>
</evidence>
<dbReference type="PANTHER" id="PTHR30250:SF10">
    <property type="entry name" value="LIPOPOLYSACCHARIDE BIOSYNTHESIS PROTEIN WZXC"/>
    <property type="match status" value="1"/>
</dbReference>
<sequence>MTSHGRRLMAGASWVYGLQLLTVVVQLGYAALTSRLAAPGVFGAYSVALSIAALVNLLGSGGLSQTAARAPDAERSSTRPLATYALLLGVAAALFTLVTADLWSAFWGAPQAAGAVRLLAVSALVMPFLSLSTGLLRRQGAFREMAIATFCSNVAGMVAGAGAVLLFRSPESLAVSAIIGQWGTLLWAATRLRGDLVPGRLALRSDNVSFSTKLVAVSVFQYISGNAPRWSVSQFVGASVLGAWNRADVLSTIPFSQLQNALMQVIYPEFRRYQIGSSAARAAWLDMLSLVAWFTLPLGAVIAGVGPELVHVALGPGWGLAAQILPLLAVLGAVQPLMVLLAGALESAALFRSIWMSEAIAFVLSAVGVAMVAVHQQYVFALVALIAAMVGRHVVHILAARRVRAIRLRRLVLGYAQPAAFALVLYFSLLALLALFRDSAVSVANVAGGSVGLILLAGWVLVARRAFPPLEILRRRGILGRRGEAT</sequence>
<proteinExistence type="inferred from homology"/>
<dbReference type="Pfam" id="PF13440">
    <property type="entry name" value="Polysacc_synt_3"/>
    <property type="match status" value="1"/>
</dbReference>
<keyword evidence="6 7" id="KW-0472">Membrane</keyword>
<keyword evidence="3" id="KW-1003">Cell membrane</keyword>
<keyword evidence="9" id="KW-1185">Reference proteome</keyword>
<dbReference type="EMBL" id="JAHEWS010000005">
    <property type="protein sequence ID" value="MBT1587109.1"/>
    <property type="molecule type" value="Genomic_DNA"/>
</dbReference>
<feature type="transmembrane region" description="Helical" evidence="7">
    <location>
        <begin position="354"/>
        <end position="373"/>
    </location>
</feature>
<feature type="transmembrane region" description="Helical" evidence="7">
    <location>
        <begin position="12"/>
        <end position="32"/>
    </location>
</feature>
<dbReference type="InterPro" id="IPR050833">
    <property type="entry name" value="Poly_Biosynth_Transport"/>
</dbReference>
<dbReference type="Proteomes" id="UP001519641">
    <property type="component" value="Unassembled WGS sequence"/>
</dbReference>
<evidence type="ECO:0000256" key="4">
    <source>
        <dbReference type="ARBA" id="ARBA00022692"/>
    </source>
</evidence>
<evidence type="ECO:0000256" key="3">
    <source>
        <dbReference type="ARBA" id="ARBA00022475"/>
    </source>
</evidence>
<protein>
    <submittedName>
        <fullName evidence="8">Oligosaccharide flippase family protein</fullName>
    </submittedName>
</protein>
<comment type="subcellular location">
    <subcellularLocation>
        <location evidence="1">Cell membrane</location>
        <topology evidence="1">Multi-pass membrane protein</topology>
    </subcellularLocation>
</comment>
<feature type="transmembrane region" description="Helical" evidence="7">
    <location>
        <begin position="318"/>
        <end position="342"/>
    </location>
</feature>
<reference evidence="8 9" key="1">
    <citation type="submission" date="2021-05" db="EMBL/GenBank/DDBJ databases">
        <title>Whole genome sequence of Curtobacterium flaccumfaciens pv. flaccumfaciens strain CFBP 8819.</title>
        <authorList>
            <person name="Osdaghi E."/>
            <person name="Taghouti G."/>
            <person name="Portier P."/>
            <person name="Fazliarab A."/>
            <person name="Taghavi S.M."/>
            <person name="Briand M."/>
            <person name="Le-Saux M."/>
            <person name="Jacques M.-A."/>
        </authorList>
    </citation>
    <scope>NUCLEOTIDE SEQUENCE [LARGE SCALE GENOMIC DNA]</scope>
    <source>
        <strain evidence="8 9">CFBP 8819</strain>
    </source>
</reference>
<keyword evidence="5 7" id="KW-1133">Transmembrane helix</keyword>
<evidence type="ECO:0000313" key="8">
    <source>
        <dbReference type="EMBL" id="MBT1587109.1"/>
    </source>
</evidence>
<evidence type="ECO:0000256" key="7">
    <source>
        <dbReference type="SAM" id="Phobius"/>
    </source>
</evidence>
<evidence type="ECO:0000256" key="1">
    <source>
        <dbReference type="ARBA" id="ARBA00004651"/>
    </source>
</evidence>
<dbReference type="PANTHER" id="PTHR30250">
    <property type="entry name" value="PST FAMILY PREDICTED COLANIC ACID TRANSPORTER"/>
    <property type="match status" value="1"/>
</dbReference>
<comment type="caution">
    <text evidence="8">The sequence shown here is derived from an EMBL/GenBank/DDBJ whole genome shotgun (WGS) entry which is preliminary data.</text>
</comment>
<feature type="transmembrane region" description="Helical" evidence="7">
    <location>
        <begin position="44"/>
        <end position="63"/>
    </location>
</feature>
<name>A0ABS5VDQ5_9MICO</name>
<comment type="similarity">
    <text evidence="2">Belongs to the polysaccharide synthase family.</text>
</comment>
<evidence type="ECO:0000256" key="5">
    <source>
        <dbReference type="ARBA" id="ARBA00022989"/>
    </source>
</evidence>
<gene>
    <name evidence="8" type="ORF">KK097_04695</name>
</gene>
<evidence type="ECO:0000313" key="9">
    <source>
        <dbReference type="Proteomes" id="UP001519641"/>
    </source>
</evidence>
<accession>A0ABS5VDQ5</accession>
<feature type="transmembrane region" description="Helical" evidence="7">
    <location>
        <begin position="84"/>
        <end position="106"/>
    </location>
</feature>
<feature type="transmembrane region" description="Helical" evidence="7">
    <location>
        <begin position="412"/>
        <end position="436"/>
    </location>
</feature>
<evidence type="ECO:0000256" key="2">
    <source>
        <dbReference type="ARBA" id="ARBA00007430"/>
    </source>
</evidence>
<organism evidence="8 9">
    <name type="scientific">Curtobacterium aurantiacum</name>
    <dbReference type="NCBI Taxonomy" id="3236919"/>
    <lineage>
        <taxon>Bacteria</taxon>
        <taxon>Bacillati</taxon>
        <taxon>Actinomycetota</taxon>
        <taxon>Actinomycetes</taxon>
        <taxon>Micrococcales</taxon>
        <taxon>Microbacteriaceae</taxon>
        <taxon>Curtobacterium</taxon>
    </lineage>
</organism>
<feature type="transmembrane region" description="Helical" evidence="7">
    <location>
        <begin position="442"/>
        <end position="467"/>
    </location>
</feature>
<feature type="transmembrane region" description="Helical" evidence="7">
    <location>
        <begin position="282"/>
        <end position="306"/>
    </location>
</feature>
<feature type="transmembrane region" description="Helical" evidence="7">
    <location>
        <begin position="112"/>
        <end position="135"/>
    </location>
</feature>